<accession>A0AAD4GQZ4</accession>
<keyword evidence="1" id="KW-1133">Transmembrane helix</keyword>
<feature type="transmembrane region" description="Helical" evidence="1">
    <location>
        <begin position="243"/>
        <end position="262"/>
    </location>
</feature>
<organism evidence="2 3">
    <name type="scientific">Aspergillus nanangensis</name>
    <dbReference type="NCBI Taxonomy" id="2582783"/>
    <lineage>
        <taxon>Eukaryota</taxon>
        <taxon>Fungi</taxon>
        <taxon>Dikarya</taxon>
        <taxon>Ascomycota</taxon>
        <taxon>Pezizomycotina</taxon>
        <taxon>Eurotiomycetes</taxon>
        <taxon>Eurotiomycetidae</taxon>
        <taxon>Eurotiales</taxon>
        <taxon>Aspergillaceae</taxon>
        <taxon>Aspergillus</taxon>
        <taxon>Aspergillus subgen. Circumdati</taxon>
    </lineage>
</organism>
<evidence type="ECO:0008006" key="4">
    <source>
        <dbReference type="Google" id="ProtNLM"/>
    </source>
</evidence>
<feature type="transmembrane region" description="Helical" evidence="1">
    <location>
        <begin position="193"/>
        <end position="211"/>
    </location>
</feature>
<gene>
    <name evidence="2" type="ORF">FE257_000945</name>
</gene>
<reference evidence="2" key="1">
    <citation type="journal article" date="2019" name="Beilstein J. Org. Chem.">
        <title>Nanangenines: drimane sesquiterpenoids as the dominant metabolite cohort of a novel Australian fungus, Aspergillus nanangensis.</title>
        <authorList>
            <person name="Lacey H.J."/>
            <person name="Gilchrist C.L.M."/>
            <person name="Crombie A."/>
            <person name="Kalaitzis J.A."/>
            <person name="Vuong D."/>
            <person name="Rutledge P.J."/>
            <person name="Turner P."/>
            <person name="Pitt J.I."/>
            <person name="Lacey E."/>
            <person name="Chooi Y.H."/>
            <person name="Piggott A.M."/>
        </authorList>
    </citation>
    <scope>NUCLEOTIDE SEQUENCE</scope>
    <source>
        <strain evidence="2">MST-FP2251</strain>
    </source>
</reference>
<feature type="transmembrane region" description="Helical" evidence="1">
    <location>
        <begin position="55"/>
        <end position="77"/>
    </location>
</feature>
<comment type="caution">
    <text evidence="2">The sequence shown here is derived from an EMBL/GenBank/DDBJ whole genome shotgun (WGS) entry which is preliminary data.</text>
</comment>
<dbReference type="InterPro" id="IPR010721">
    <property type="entry name" value="UstE-like"/>
</dbReference>
<keyword evidence="1" id="KW-0812">Transmembrane</keyword>
<evidence type="ECO:0000313" key="2">
    <source>
        <dbReference type="EMBL" id="KAF9884878.1"/>
    </source>
</evidence>
<dbReference type="GO" id="GO:0016020">
    <property type="term" value="C:membrane"/>
    <property type="evidence" value="ECO:0007669"/>
    <property type="project" value="TreeGrafter"/>
</dbReference>
<feature type="transmembrane region" description="Helical" evidence="1">
    <location>
        <begin position="112"/>
        <end position="130"/>
    </location>
</feature>
<evidence type="ECO:0000313" key="3">
    <source>
        <dbReference type="Proteomes" id="UP001194746"/>
    </source>
</evidence>
<reference evidence="2" key="2">
    <citation type="submission" date="2020-02" db="EMBL/GenBank/DDBJ databases">
        <authorList>
            <person name="Gilchrist C.L.M."/>
            <person name="Chooi Y.-H."/>
        </authorList>
    </citation>
    <scope>NUCLEOTIDE SEQUENCE</scope>
    <source>
        <strain evidence="2">MST-FP2251</strain>
    </source>
</reference>
<dbReference type="PANTHER" id="PTHR32251">
    <property type="entry name" value="3-OXO-5-ALPHA-STEROID 4-DEHYDROGENASE"/>
    <property type="match status" value="1"/>
</dbReference>
<dbReference type="Proteomes" id="UP001194746">
    <property type="component" value="Unassembled WGS sequence"/>
</dbReference>
<feature type="transmembrane region" description="Helical" evidence="1">
    <location>
        <begin position="151"/>
        <end position="173"/>
    </location>
</feature>
<dbReference type="Pfam" id="PF06966">
    <property type="entry name" value="DUF1295"/>
    <property type="match status" value="1"/>
</dbReference>
<feature type="transmembrane region" description="Helical" evidence="1">
    <location>
        <begin position="274"/>
        <end position="298"/>
    </location>
</feature>
<sequence length="347" mass="38395">MTVVSLSDTMALLQDLLHLTNVDSPLLRGWLPPFGITWAIQTAFAVPSILGQSDLFYDFSALLSFLSAIPLSVYLPYLRVEYAGSWTSASQLLGAPFVGDGAGNPGMNWRQLVLSGAASIWGLRLGYHLFTRALRNGGDSRLEEMKKSPRTYLYCWIGQATWITLTVLPVVAVNSIPAAAFDALPPTTTLTDYLGFALYLLGLSFEVIADNQKARWTAEKKNKIHDEQFLTRGLWGRSRFPHYFGEVTLWTGVTTVAAGVLVKQPVCAALGWSGGLFTHAFAVGLPYASPAFVAFLLLKVSGVAVSERKYDEKYGDREDYQQWKRNTPKFFPKIVGWFSQCCRALTL</sequence>
<keyword evidence="1" id="KW-0472">Membrane</keyword>
<proteinExistence type="predicted"/>
<evidence type="ECO:0000256" key="1">
    <source>
        <dbReference type="SAM" id="Phobius"/>
    </source>
</evidence>
<dbReference type="Gene3D" id="1.20.120.1630">
    <property type="match status" value="1"/>
</dbReference>
<keyword evidence="3" id="KW-1185">Reference proteome</keyword>
<name>A0AAD4GQZ4_ASPNN</name>
<dbReference type="PROSITE" id="PS50244">
    <property type="entry name" value="S5A_REDUCTASE"/>
    <property type="match status" value="1"/>
</dbReference>
<feature type="transmembrane region" description="Helical" evidence="1">
    <location>
        <begin position="30"/>
        <end position="50"/>
    </location>
</feature>
<dbReference type="PANTHER" id="PTHR32251:SF17">
    <property type="entry name" value="STEROID 5-ALPHA REDUCTASE C-TERMINAL DOMAIN-CONTAINING PROTEIN"/>
    <property type="match status" value="1"/>
</dbReference>
<dbReference type="EMBL" id="VCAU01000109">
    <property type="protein sequence ID" value="KAF9884878.1"/>
    <property type="molecule type" value="Genomic_DNA"/>
</dbReference>
<dbReference type="AlphaFoldDB" id="A0AAD4GQZ4"/>
<protein>
    <recommendedName>
        <fullName evidence="4">Steroid 5-alpha reductase C-terminal domain-containing protein</fullName>
    </recommendedName>
</protein>